<dbReference type="SMART" id="SM00066">
    <property type="entry name" value="GAL4"/>
    <property type="match status" value="1"/>
</dbReference>
<dbReference type="AlphaFoldDB" id="A0AA39YFS5"/>
<feature type="compositionally biased region" description="Basic and acidic residues" evidence="2">
    <location>
        <begin position="258"/>
        <end position="268"/>
    </location>
</feature>
<evidence type="ECO:0000313" key="5">
    <source>
        <dbReference type="Proteomes" id="UP001174936"/>
    </source>
</evidence>
<evidence type="ECO:0000256" key="2">
    <source>
        <dbReference type="SAM" id="MobiDB-lite"/>
    </source>
</evidence>
<gene>
    <name evidence="4" type="ORF">B0T16DRAFT_321067</name>
</gene>
<dbReference type="PANTHER" id="PTHR47657">
    <property type="entry name" value="STEROL REGULATORY ELEMENT-BINDING PROTEIN ECM22"/>
    <property type="match status" value="1"/>
</dbReference>
<dbReference type="PROSITE" id="PS50048">
    <property type="entry name" value="ZN2_CY6_FUNGAL_2"/>
    <property type="match status" value="1"/>
</dbReference>
<keyword evidence="1" id="KW-0539">Nucleus</keyword>
<accession>A0AA39YFS5</accession>
<dbReference type="Proteomes" id="UP001174936">
    <property type="component" value="Unassembled WGS sequence"/>
</dbReference>
<evidence type="ECO:0000256" key="1">
    <source>
        <dbReference type="ARBA" id="ARBA00023242"/>
    </source>
</evidence>
<dbReference type="EMBL" id="JAULSV010000002">
    <property type="protein sequence ID" value="KAK0651738.1"/>
    <property type="molecule type" value="Genomic_DNA"/>
</dbReference>
<dbReference type="InterPro" id="IPR021858">
    <property type="entry name" value="Fun_TF"/>
</dbReference>
<evidence type="ECO:0000259" key="3">
    <source>
        <dbReference type="PROSITE" id="PS50048"/>
    </source>
</evidence>
<name>A0AA39YFS5_9PEZI</name>
<dbReference type="Gene3D" id="4.10.240.10">
    <property type="entry name" value="Zn(2)-C6 fungal-type DNA-binding domain"/>
    <property type="match status" value="1"/>
</dbReference>
<dbReference type="PANTHER" id="PTHR47657:SF12">
    <property type="entry name" value="ZN(II)2CYS6 TRANSCRIPTION FACTOR (EUROFUNG)"/>
    <property type="match status" value="1"/>
</dbReference>
<dbReference type="InterPro" id="IPR001138">
    <property type="entry name" value="Zn2Cys6_DnaBD"/>
</dbReference>
<dbReference type="CDD" id="cd00067">
    <property type="entry name" value="GAL4"/>
    <property type="match status" value="1"/>
</dbReference>
<dbReference type="InterPro" id="IPR052400">
    <property type="entry name" value="Zn2-C6_fungal_TF"/>
</dbReference>
<comment type="caution">
    <text evidence="4">The sequence shown here is derived from an EMBL/GenBank/DDBJ whole genome shotgun (WGS) entry which is preliminary data.</text>
</comment>
<dbReference type="Pfam" id="PF11951">
    <property type="entry name" value="Fungal_trans_2"/>
    <property type="match status" value="1"/>
</dbReference>
<dbReference type="GO" id="GO:0000981">
    <property type="term" value="F:DNA-binding transcription factor activity, RNA polymerase II-specific"/>
    <property type="evidence" value="ECO:0007669"/>
    <property type="project" value="InterPro"/>
</dbReference>
<dbReference type="SUPFAM" id="SSF57701">
    <property type="entry name" value="Zn2/Cys6 DNA-binding domain"/>
    <property type="match status" value="1"/>
</dbReference>
<feature type="domain" description="Zn(2)-C6 fungal-type" evidence="3">
    <location>
        <begin position="19"/>
        <end position="49"/>
    </location>
</feature>
<dbReference type="InterPro" id="IPR036864">
    <property type="entry name" value="Zn2-C6_fun-type_DNA-bd_sf"/>
</dbReference>
<sequence>MAGPGGGPPRRSHTKSRKGCDACKRRHIRCDENFPQCRNCTKHKICCPYNNISVPDNRAGTPDKPDLLWTPEIEAIIDQWQRTGVFPFPSLNIYPAPSPQHLKPEQLRLIHHVAAISHQMMEIGANGFTLWTRQIPLIIKIGATYDYVLHALLAFSAMHLAHLTDCPLVGNIGYEHRGKALKGLQEAIGSFSKDNSDAILAASLVLSWQATDWRSWTQLMQGTSSVIEAMEPWKHESQFGDFIAESSTFPTAPPSPTPDHKPSQPHQEDLEAFERTLQQLQKVEVYLKQKREDTKTIAQLINFLKGARKVSPTSSVSQQFERLRPLRTWMFYLPVMCLQQTHGTPSTLVVIAHYYTVALVMERLFPEIGAAYFGSMAIRPLEDIARQLYGMKCTAEHDGDLQAPMNLMAFPLDTVQEFRLRMGWVQPVRTPSFPQFSTPNFYMNEESPLMVPVTTSSEYLPYGDNLAFSYSTEDLSLAPPESGPNSAISPLQLSSPFANPHYLSIPSPSYGGYSPASSTFGGDFGEASSIVYSDTDEYASFDVGLSTTPPMLANSHIYGAGFVPPIQTVFT</sequence>
<protein>
    <recommendedName>
        <fullName evidence="3">Zn(2)-C6 fungal-type domain-containing protein</fullName>
    </recommendedName>
</protein>
<evidence type="ECO:0000313" key="4">
    <source>
        <dbReference type="EMBL" id="KAK0651738.1"/>
    </source>
</evidence>
<dbReference type="GO" id="GO:0008270">
    <property type="term" value="F:zinc ion binding"/>
    <property type="evidence" value="ECO:0007669"/>
    <property type="project" value="InterPro"/>
</dbReference>
<dbReference type="PROSITE" id="PS00463">
    <property type="entry name" value="ZN2_CY6_FUNGAL_1"/>
    <property type="match status" value="1"/>
</dbReference>
<reference evidence="4" key="1">
    <citation type="submission" date="2023-06" db="EMBL/GenBank/DDBJ databases">
        <title>Genome-scale phylogeny and comparative genomics of the fungal order Sordariales.</title>
        <authorList>
            <consortium name="Lawrence Berkeley National Laboratory"/>
            <person name="Hensen N."/>
            <person name="Bonometti L."/>
            <person name="Westerberg I."/>
            <person name="Brannstrom I.O."/>
            <person name="Guillou S."/>
            <person name="Cros-Aarteil S."/>
            <person name="Calhoun S."/>
            <person name="Haridas S."/>
            <person name="Kuo A."/>
            <person name="Mondo S."/>
            <person name="Pangilinan J."/>
            <person name="Riley R."/>
            <person name="Labutti K."/>
            <person name="Andreopoulos B."/>
            <person name="Lipzen A."/>
            <person name="Chen C."/>
            <person name="Yanf M."/>
            <person name="Daum C."/>
            <person name="Ng V."/>
            <person name="Clum A."/>
            <person name="Steindorff A."/>
            <person name="Ohm R."/>
            <person name="Martin F."/>
            <person name="Silar P."/>
            <person name="Natvig D."/>
            <person name="Lalanne C."/>
            <person name="Gautier V."/>
            <person name="Ament-Velasquez S.L."/>
            <person name="Kruys A."/>
            <person name="Hutchinson M.I."/>
            <person name="Powell A.J."/>
            <person name="Barry K."/>
            <person name="Miller A.N."/>
            <person name="Grigoriev I.V."/>
            <person name="Debuchy R."/>
            <person name="Gladieux P."/>
            <person name="Thoren M.H."/>
            <person name="Johannesson H."/>
        </authorList>
    </citation>
    <scope>NUCLEOTIDE SEQUENCE</scope>
    <source>
        <strain evidence="4">SMH2532-1</strain>
    </source>
</reference>
<keyword evidence="5" id="KW-1185">Reference proteome</keyword>
<feature type="region of interest" description="Disordered" evidence="2">
    <location>
        <begin position="245"/>
        <end position="268"/>
    </location>
</feature>
<organism evidence="4 5">
    <name type="scientific">Cercophora newfieldiana</name>
    <dbReference type="NCBI Taxonomy" id="92897"/>
    <lineage>
        <taxon>Eukaryota</taxon>
        <taxon>Fungi</taxon>
        <taxon>Dikarya</taxon>
        <taxon>Ascomycota</taxon>
        <taxon>Pezizomycotina</taxon>
        <taxon>Sordariomycetes</taxon>
        <taxon>Sordariomycetidae</taxon>
        <taxon>Sordariales</taxon>
        <taxon>Lasiosphaeriaceae</taxon>
        <taxon>Cercophora</taxon>
    </lineage>
</organism>
<dbReference type="Pfam" id="PF00172">
    <property type="entry name" value="Zn_clus"/>
    <property type="match status" value="1"/>
</dbReference>
<proteinExistence type="predicted"/>